<dbReference type="EMBL" id="CAJOBP010037464">
    <property type="protein sequence ID" value="CAF4726971.1"/>
    <property type="molecule type" value="Genomic_DNA"/>
</dbReference>
<dbReference type="Proteomes" id="UP000663873">
    <property type="component" value="Unassembled WGS sequence"/>
</dbReference>
<reference evidence="1" key="1">
    <citation type="submission" date="2021-02" db="EMBL/GenBank/DDBJ databases">
        <authorList>
            <person name="Nowell W R."/>
        </authorList>
    </citation>
    <scope>NUCLEOTIDE SEQUENCE</scope>
</reference>
<evidence type="ECO:0000313" key="2">
    <source>
        <dbReference type="Proteomes" id="UP000663873"/>
    </source>
</evidence>
<dbReference type="AlphaFoldDB" id="A0A821K145"/>
<keyword evidence="2" id="KW-1185">Reference proteome</keyword>
<name>A0A821K145_9BILA</name>
<accession>A0A821K145</accession>
<gene>
    <name evidence="1" type="ORF">UJA718_LOCUS37562</name>
</gene>
<evidence type="ECO:0000313" key="1">
    <source>
        <dbReference type="EMBL" id="CAF4726971.1"/>
    </source>
</evidence>
<sequence>MIHESNELLGSLRKLYADSDASEKIRLMTIAPTEWGRQKIEKWFNSKPNQARRLLVLRINNGILAYPQCIRGNNRPLCDSTIDAVVKFYREDGIS</sequence>
<proteinExistence type="predicted"/>
<protein>
    <submittedName>
        <fullName evidence="1">Uncharacterized protein</fullName>
    </submittedName>
</protein>
<organism evidence="1 2">
    <name type="scientific">Rotaria socialis</name>
    <dbReference type="NCBI Taxonomy" id="392032"/>
    <lineage>
        <taxon>Eukaryota</taxon>
        <taxon>Metazoa</taxon>
        <taxon>Spiralia</taxon>
        <taxon>Gnathifera</taxon>
        <taxon>Rotifera</taxon>
        <taxon>Eurotatoria</taxon>
        <taxon>Bdelloidea</taxon>
        <taxon>Philodinida</taxon>
        <taxon>Philodinidae</taxon>
        <taxon>Rotaria</taxon>
    </lineage>
</organism>
<comment type="caution">
    <text evidence="1">The sequence shown here is derived from an EMBL/GenBank/DDBJ whole genome shotgun (WGS) entry which is preliminary data.</text>
</comment>